<feature type="compositionally biased region" description="Basic and acidic residues" evidence="1">
    <location>
        <begin position="72"/>
        <end position="81"/>
    </location>
</feature>
<dbReference type="AlphaFoldDB" id="A0A822YH55"/>
<dbReference type="EMBL" id="DUZY01000002">
    <property type="protein sequence ID" value="DAD28798.1"/>
    <property type="molecule type" value="Genomic_DNA"/>
</dbReference>
<name>A0A822YH55_NELNU</name>
<feature type="compositionally biased region" description="Basic and acidic residues" evidence="1">
    <location>
        <begin position="1"/>
        <end position="16"/>
    </location>
</feature>
<evidence type="ECO:0000313" key="3">
    <source>
        <dbReference type="Proteomes" id="UP000607653"/>
    </source>
</evidence>
<sequence>MVKGVSVDDRGWEKKNSVKSQRKWKEDRADAVAAKSPLWLESRVGRWSESNANREKERKNKRRRIGGRRRNKEKEKRGREREEEEEEERMGEVLVATTALFSSKEEDNEQSN</sequence>
<dbReference type="Proteomes" id="UP000607653">
    <property type="component" value="Unassembled WGS sequence"/>
</dbReference>
<feature type="region of interest" description="Disordered" evidence="1">
    <location>
        <begin position="1"/>
        <end position="112"/>
    </location>
</feature>
<accession>A0A822YH55</accession>
<gene>
    <name evidence="2" type="ORF">HUJ06_030266</name>
</gene>
<keyword evidence="3" id="KW-1185">Reference proteome</keyword>
<proteinExistence type="predicted"/>
<feature type="compositionally biased region" description="Basic residues" evidence="1">
    <location>
        <begin position="59"/>
        <end position="71"/>
    </location>
</feature>
<protein>
    <submittedName>
        <fullName evidence="2">Uncharacterized protein</fullName>
    </submittedName>
</protein>
<comment type="caution">
    <text evidence="2">The sequence shown here is derived from an EMBL/GenBank/DDBJ whole genome shotgun (WGS) entry which is preliminary data.</text>
</comment>
<evidence type="ECO:0000313" key="2">
    <source>
        <dbReference type="EMBL" id="DAD28798.1"/>
    </source>
</evidence>
<reference evidence="2 3" key="1">
    <citation type="journal article" date="2020" name="Mol. Biol. Evol.">
        <title>Distinct Expression and Methylation Patterns for Genes with Different Fates following a Single Whole-Genome Duplication in Flowering Plants.</title>
        <authorList>
            <person name="Shi T."/>
            <person name="Rahmani R.S."/>
            <person name="Gugger P.F."/>
            <person name="Wang M."/>
            <person name="Li H."/>
            <person name="Zhang Y."/>
            <person name="Li Z."/>
            <person name="Wang Q."/>
            <person name="Van de Peer Y."/>
            <person name="Marchal K."/>
            <person name="Chen J."/>
        </authorList>
    </citation>
    <scope>NUCLEOTIDE SEQUENCE [LARGE SCALE GENOMIC DNA]</scope>
    <source>
        <tissue evidence="2">Leaf</tissue>
    </source>
</reference>
<organism evidence="2 3">
    <name type="scientific">Nelumbo nucifera</name>
    <name type="common">Sacred lotus</name>
    <dbReference type="NCBI Taxonomy" id="4432"/>
    <lineage>
        <taxon>Eukaryota</taxon>
        <taxon>Viridiplantae</taxon>
        <taxon>Streptophyta</taxon>
        <taxon>Embryophyta</taxon>
        <taxon>Tracheophyta</taxon>
        <taxon>Spermatophyta</taxon>
        <taxon>Magnoliopsida</taxon>
        <taxon>Proteales</taxon>
        <taxon>Nelumbonaceae</taxon>
        <taxon>Nelumbo</taxon>
    </lineage>
</organism>
<evidence type="ECO:0000256" key="1">
    <source>
        <dbReference type="SAM" id="MobiDB-lite"/>
    </source>
</evidence>